<dbReference type="GO" id="GO:0003824">
    <property type="term" value="F:catalytic activity"/>
    <property type="evidence" value="ECO:0007669"/>
    <property type="project" value="InterPro"/>
</dbReference>
<dbReference type="SUPFAM" id="SSF53167">
    <property type="entry name" value="Purine and uridine phosphorylases"/>
    <property type="match status" value="1"/>
</dbReference>
<comment type="caution">
    <text evidence="5">The sequence shown here is derived from an EMBL/GenBank/DDBJ whole genome shotgun (WGS) entry which is preliminary data.</text>
</comment>
<dbReference type="Pfam" id="PF22939">
    <property type="entry name" value="WHD_GPIID"/>
    <property type="match status" value="1"/>
</dbReference>
<feature type="repeat" description="ANK" evidence="3">
    <location>
        <begin position="668"/>
        <end position="700"/>
    </location>
</feature>
<feature type="repeat" description="ANK" evidence="3">
    <location>
        <begin position="701"/>
        <end position="733"/>
    </location>
</feature>
<proteinExistence type="predicted"/>
<evidence type="ECO:0000313" key="5">
    <source>
        <dbReference type="EMBL" id="RSL47385.1"/>
    </source>
</evidence>
<dbReference type="PRINTS" id="PR01415">
    <property type="entry name" value="ANKYRIN"/>
</dbReference>
<feature type="repeat" description="ANK" evidence="3">
    <location>
        <begin position="536"/>
        <end position="568"/>
    </location>
</feature>
<dbReference type="PANTHER" id="PTHR24189:SF50">
    <property type="entry name" value="ANKYRIN REPEAT AND SOCS BOX PROTEIN 2"/>
    <property type="match status" value="1"/>
</dbReference>
<evidence type="ECO:0000256" key="2">
    <source>
        <dbReference type="ARBA" id="ARBA00023043"/>
    </source>
</evidence>
<dbReference type="InterPro" id="IPR036770">
    <property type="entry name" value="Ankyrin_rpt-contain_sf"/>
</dbReference>
<feature type="repeat" description="ANK" evidence="3">
    <location>
        <begin position="602"/>
        <end position="634"/>
    </location>
</feature>
<sequence length="864" mass="95163">MGPINAATCAATVVQQFPNIRFALMIGTGGGIPSQAQDIRLGDVAVGIPGGSHPGVIQYDFGKYEQDGSFVLKGCLNKPPSVLISACHRLEEDEEETGRRPHCDILKAICEKYGRYKRPSNDDVLFKDDFRHVNSSGDCTECQAAGEEGVVLRRPRHEIDRSLVHMGLIMSGGGVVRNSEDRRRLRRGNEDAICFEMEAAGIVDQIPCLVIRGICNYADTHKNDDWRRYAAAAAAAYGKAVLTKVTGKEVRAAMRLQDLMIAVKSDKRLESMFDQYLSLEIRASHEDVSWYLEARIAQHDIIKGELGEYAAEAKAALRETVKEKFRKVSDGIDSGMACLCGETITVSELQEALAIKINASSLDNDDLSTVKSIVEACKGLVTIGNDDVIHLLHHTTREYLDFNFSWLEELSIRGLSVAEASKRAKAMAHRDITLKLLTYVSFDIFGAGPCKSDKHYLEREMSNRLYGYGSCHWVDYLKSSGPYVSDIIDLGTSSLLNRLLGNEKKWRSFIQACFYSDSPHVYAIYWSHQLDAKDDYDRTPLSYAAQKGHVDIVMSLLKAGAHVDAGDEAALTPLAYAARSGHKEVVRCLLEESINIDKKSRFGKTPLASAALNGHHAVLELLLEGGADIEEKDLNRRTPLGLVAAIGQATTVKYLLQKNANPETRDNHDKTPLYHAAAECHIDATRVLLDWGVDIDARDSGQLTPLIEAAKNGHISLVKILLQKGCDIEASTVEGKTALIYAVRNDARKTRSLHNRNYDSNTWLNSDINQLREAVTEENFEMCQLLLDNEANPNGTGTADGSTLLEAARLGRADMIWFLLTAGADPNLLSPTTKAVLHGHANVRAGRSGRTKLLRKAIEIESSS</sequence>
<dbReference type="AlphaFoldDB" id="A0A428P2Z8"/>
<feature type="repeat" description="ANK" evidence="3">
    <location>
        <begin position="569"/>
        <end position="601"/>
    </location>
</feature>
<dbReference type="PANTHER" id="PTHR24189">
    <property type="entry name" value="MYOTROPHIN"/>
    <property type="match status" value="1"/>
</dbReference>
<name>A0A428P2Z8_9HYPO</name>
<dbReference type="Pfam" id="PF12796">
    <property type="entry name" value="Ank_2"/>
    <property type="match status" value="2"/>
</dbReference>
<dbReference type="OrthoDB" id="1577640at2759"/>
<organism evidence="5 6">
    <name type="scientific">Fusarium duplospermum</name>
    <dbReference type="NCBI Taxonomy" id="1325734"/>
    <lineage>
        <taxon>Eukaryota</taxon>
        <taxon>Fungi</taxon>
        <taxon>Dikarya</taxon>
        <taxon>Ascomycota</taxon>
        <taxon>Pezizomycotina</taxon>
        <taxon>Sordariomycetes</taxon>
        <taxon>Hypocreomycetidae</taxon>
        <taxon>Hypocreales</taxon>
        <taxon>Nectriaceae</taxon>
        <taxon>Fusarium</taxon>
        <taxon>Fusarium solani species complex</taxon>
    </lineage>
</organism>
<evidence type="ECO:0000256" key="3">
    <source>
        <dbReference type="PROSITE-ProRule" id="PRU00023"/>
    </source>
</evidence>
<dbReference type="SMART" id="SM00248">
    <property type="entry name" value="ANK"/>
    <property type="match status" value="8"/>
</dbReference>
<evidence type="ECO:0000313" key="6">
    <source>
        <dbReference type="Proteomes" id="UP000288168"/>
    </source>
</evidence>
<dbReference type="Pfam" id="PF00023">
    <property type="entry name" value="Ank"/>
    <property type="match status" value="1"/>
</dbReference>
<dbReference type="EMBL" id="NKCI01000218">
    <property type="protein sequence ID" value="RSL47385.1"/>
    <property type="molecule type" value="Genomic_DNA"/>
</dbReference>
<accession>A0A428P2Z8</accession>
<dbReference type="PROSITE" id="PS50088">
    <property type="entry name" value="ANK_REPEAT"/>
    <property type="match status" value="6"/>
</dbReference>
<dbReference type="InterPro" id="IPR054471">
    <property type="entry name" value="GPIID_WHD"/>
</dbReference>
<dbReference type="STRING" id="1325734.A0A428P2Z8"/>
<gene>
    <name evidence="5" type="ORF">CEP54_013432</name>
</gene>
<protein>
    <recommendedName>
        <fullName evidence="4">GPI inositol-deacylase winged helix domain-containing protein</fullName>
    </recommendedName>
</protein>
<dbReference type="Gene3D" id="3.40.50.1580">
    <property type="entry name" value="Nucleoside phosphorylase domain"/>
    <property type="match status" value="1"/>
</dbReference>
<dbReference type="Gene3D" id="1.25.40.20">
    <property type="entry name" value="Ankyrin repeat-containing domain"/>
    <property type="match status" value="3"/>
</dbReference>
<keyword evidence="2 3" id="KW-0040">ANK repeat</keyword>
<dbReference type="GO" id="GO:0009116">
    <property type="term" value="P:nucleoside metabolic process"/>
    <property type="evidence" value="ECO:0007669"/>
    <property type="project" value="InterPro"/>
</dbReference>
<dbReference type="SUPFAM" id="SSF48403">
    <property type="entry name" value="Ankyrin repeat"/>
    <property type="match status" value="1"/>
</dbReference>
<evidence type="ECO:0000259" key="4">
    <source>
        <dbReference type="Pfam" id="PF22939"/>
    </source>
</evidence>
<dbReference type="InterPro" id="IPR002110">
    <property type="entry name" value="Ankyrin_rpt"/>
</dbReference>
<keyword evidence="6" id="KW-1185">Reference proteome</keyword>
<keyword evidence="1" id="KW-0677">Repeat</keyword>
<dbReference type="Proteomes" id="UP000288168">
    <property type="component" value="Unassembled WGS sequence"/>
</dbReference>
<feature type="domain" description="GPI inositol-deacylase winged helix" evidence="4">
    <location>
        <begin position="321"/>
        <end position="400"/>
    </location>
</feature>
<dbReference type="InterPro" id="IPR035994">
    <property type="entry name" value="Nucleoside_phosphorylase_sf"/>
</dbReference>
<dbReference type="InterPro" id="IPR050745">
    <property type="entry name" value="Multifunctional_regulatory"/>
</dbReference>
<evidence type="ECO:0000256" key="1">
    <source>
        <dbReference type="ARBA" id="ARBA00022737"/>
    </source>
</evidence>
<feature type="repeat" description="ANK" evidence="3">
    <location>
        <begin position="635"/>
        <end position="667"/>
    </location>
</feature>
<dbReference type="PROSITE" id="PS50297">
    <property type="entry name" value="ANK_REP_REGION"/>
    <property type="match status" value="6"/>
</dbReference>
<reference evidence="5 6" key="1">
    <citation type="submission" date="2017-06" db="EMBL/GenBank/DDBJ databases">
        <title>Comparative genomic analysis of Ambrosia Fusariam Clade fungi.</title>
        <authorList>
            <person name="Stajich J.E."/>
            <person name="Carrillo J."/>
            <person name="Kijimoto T."/>
            <person name="Eskalen A."/>
            <person name="O'Donnell K."/>
            <person name="Kasson M."/>
        </authorList>
    </citation>
    <scope>NUCLEOTIDE SEQUENCE [LARGE SCALE GENOMIC DNA]</scope>
    <source>
        <strain evidence="5 6">NRRL62584</strain>
    </source>
</reference>